<reference evidence="2" key="1">
    <citation type="submission" date="2015-11" db="EMBL/GenBank/DDBJ databases">
        <title>Identification of candidate chemosensory genes in the antennal transcriptome of Drosicha corpulenta (Kuwana).</title>
        <authorList>
            <person name="Zhang Y."/>
            <person name="Gao Q."/>
            <person name="Xie Y."/>
        </authorList>
    </citation>
    <scope>NUCLEOTIDE SEQUENCE</scope>
</reference>
<dbReference type="EMBL" id="KU133775">
    <property type="protein sequence ID" value="ALV87600.1"/>
    <property type="molecule type" value="mRNA"/>
</dbReference>
<accession>A0A0U3U137</accession>
<dbReference type="InterPro" id="IPR036728">
    <property type="entry name" value="PBP_GOBP_sf"/>
</dbReference>
<proteinExistence type="evidence at transcript level"/>
<dbReference type="Gene3D" id="1.10.238.20">
    <property type="entry name" value="Pheromone/general odorant binding protein domain"/>
    <property type="match status" value="1"/>
</dbReference>
<dbReference type="SMART" id="SM00708">
    <property type="entry name" value="PhBP"/>
    <property type="match status" value="1"/>
</dbReference>
<feature type="signal peptide" evidence="1">
    <location>
        <begin position="1"/>
        <end position="20"/>
    </location>
</feature>
<dbReference type="SUPFAM" id="SSF47565">
    <property type="entry name" value="Insect pheromone/odorant-binding proteins"/>
    <property type="match status" value="1"/>
</dbReference>
<dbReference type="Pfam" id="PF01395">
    <property type="entry name" value="PBP_GOBP"/>
    <property type="match status" value="1"/>
</dbReference>
<organism evidence="2">
    <name type="scientific">Drosicha corpulenta</name>
    <dbReference type="NCBI Taxonomy" id="535978"/>
    <lineage>
        <taxon>Eukaryota</taxon>
        <taxon>Metazoa</taxon>
        <taxon>Ecdysozoa</taxon>
        <taxon>Arthropoda</taxon>
        <taxon>Hexapoda</taxon>
        <taxon>Insecta</taxon>
        <taxon>Pterygota</taxon>
        <taxon>Neoptera</taxon>
        <taxon>Paraneoptera</taxon>
        <taxon>Hemiptera</taxon>
        <taxon>Sternorrhyncha</taxon>
        <taxon>Coccoidea</taxon>
        <taxon>Monophlebidae</taxon>
        <taxon>Drosicha</taxon>
    </lineage>
</organism>
<evidence type="ECO:0000313" key="2">
    <source>
        <dbReference type="EMBL" id="ALV87600.1"/>
    </source>
</evidence>
<name>A0A0U3U137_9HEMI</name>
<keyword evidence="1" id="KW-0732">Signal</keyword>
<sequence>MFMSYYVCLTLALITHLHQSQEANVDKLLPNWKEVIKTCGKNLNAQDATMILYTKFLPSNEDHKCFLECVYKMMGIIKDNKLNWEIGAKIAKQKFGEDVQKLTKLETAFNTCNEKVFIDTNEKCSIGRLLRDCFYSNPQTADFQKY</sequence>
<feature type="chain" id="PRO_5006845890" evidence="1">
    <location>
        <begin position="21"/>
        <end position="146"/>
    </location>
</feature>
<dbReference type="AlphaFoldDB" id="A0A0U3U137"/>
<dbReference type="GO" id="GO:0005549">
    <property type="term" value="F:odorant binding"/>
    <property type="evidence" value="ECO:0007669"/>
    <property type="project" value="InterPro"/>
</dbReference>
<dbReference type="InterPro" id="IPR006170">
    <property type="entry name" value="PBP/GOBP"/>
</dbReference>
<dbReference type="CDD" id="cd23992">
    <property type="entry name" value="PBP_GOBP"/>
    <property type="match status" value="1"/>
</dbReference>
<evidence type="ECO:0000256" key="1">
    <source>
        <dbReference type="SAM" id="SignalP"/>
    </source>
</evidence>
<protein>
    <submittedName>
        <fullName evidence="2">Odorant binding protein 4</fullName>
    </submittedName>
</protein>
<dbReference type="SMR" id="A0A0U3U137"/>